<dbReference type="SUPFAM" id="SSF53448">
    <property type="entry name" value="Nucleotide-diphospho-sugar transferases"/>
    <property type="match status" value="1"/>
</dbReference>
<dbReference type="InterPro" id="IPR050486">
    <property type="entry name" value="Mannose-1P_guanyltransferase"/>
</dbReference>
<dbReference type="InterPro" id="IPR029044">
    <property type="entry name" value="Nucleotide-diphossugar_trans"/>
</dbReference>
<dbReference type="GO" id="GO:0016779">
    <property type="term" value="F:nucleotidyltransferase activity"/>
    <property type="evidence" value="ECO:0007669"/>
    <property type="project" value="UniProtKB-ARBA"/>
</dbReference>
<protein>
    <recommendedName>
        <fullName evidence="1">MobA-like NTP transferase domain-containing protein</fullName>
    </recommendedName>
</protein>
<dbReference type="AlphaFoldDB" id="A0A382SN33"/>
<proteinExistence type="predicted"/>
<dbReference type="Gene3D" id="3.90.550.10">
    <property type="entry name" value="Spore Coat Polysaccharide Biosynthesis Protein SpsA, Chain A"/>
    <property type="match status" value="1"/>
</dbReference>
<dbReference type="InterPro" id="IPR025877">
    <property type="entry name" value="MobA-like_NTP_Trfase"/>
</dbReference>
<dbReference type="PANTHER" id="PTHR22572">
    <property type="entry name" value="SUGAR-1-PHOSPHATE GUANYL TRANSFERASE"/>
    <property type="match status" value="1"/>
</dbReference>
<evidence type="ECO:0000259" key="1">
    <source>
        <dbReference type="Pfam" id="PF12804"/>
    </source>
</evidence>
<dbReference type="Pfam" id="PF12804">
    <property type="entry name" value="NTP_transf_3"/>
    <property type="match status" value="1"/>
</dbReference>
<organism evidence="2">
    <name type="scientific">marine metagenome</name>
    <dbReference type="NCBI Taxonomy" id="408172"/>
    <lineage>
        <taxon>unclassified sequences</taxon>
        <taxon>metagenomes</taxon>
        <taxon>ecological metagenomes</taxon>
    </lineage>
</organism>
<dbReference type="EMBL" id="UINC01130111">
    <property type="protein sequence ID" value="SVD10972.1"/>
    <property type="molecule type" value="Genomic_DNA"/>
</dbReference>
<feature type="non-terminal residue" evidence="2">
    <location>
        <position position="89"/>
    </location>
</feature>
<feature type="domain" description="MobA-like NTP transferase" evidence="1">
    <location>
        <begin position="4"/>
        <end position="75"/>
    </location>
</feature>
<sequence>MYPCIVLCGGLATRLGPIAAETPKCLLEVNNKPFLYYQLKYLEKSGAQDVYLSVDHLSEKFYDFTNNYKFTNISIKLVEDGPSPLGTGG</sequence>
<gene>
    <name evidence="2" type="ORF">METZ01_LOCUS363826</name>
</gene>
<accession>A0A382SN33</accession>
<evidence type="ECO:0000313" key="2">
    <source>
        <dbReference type="EMBL" id="SVD10972.1"/>
    </source>
</evidence>
<name>A0A382SN33_9ZZZZ</name>
<reference evidence="2" key="1">
    <citation type="submission" date="2018-05" db="EMBL/GenBank/DDBJ databases">
        <authorList>
            <person name="Lanie J.A."/>
            <person name="Ng W.-L."/>
            <person name="Kazmierczak K.M."/>
            <person name="Andrzejewski T.M."/>
            <person name="Davidsen T.M."/>
            <person name="Wayne K.J."/>
            <person name="Tettelin H."/>
            <person name="Glass J.I."/>
            <person name="Rusch D."/>
            <person name="Podicherti R."/>
            <person name="Tsui H.-C.T."/>
            <person name="Winkler M.E."/>
        </authorList>
    </citation>
    <scope>NUCLEOTIDE SEQUENCE</scope>
</reference>